<dbReference type="HOGENOM" id="CLU_2515897_0_0_1"/>
<dbReference type="AlphaFoldDB" id="A0A0D9XPN0"/>
<organism evidence="1 2">
    <name type="scientific">Leersia perrieri</name>
    <dbReference type="NCBI Taxonomy" id="77586"/>
    <lineage>
        <taxon>Eukaryota</taxon>
        <taxon>Viridiplantae</taxon>
        <taxon>Streptophyta</taxon>
        <taxon>Embryophyta</taxon>
        <taxon>Tracheophyta</taxon>
        <taxon>Spermatophyta</taxon>
        <taxon>Magnoliopsida</taxon>
        <taxon>Liliopsida</taxon>
        <taxon>Poales</taxon>
        <taxon>Poaceae</taxon>
        <taxon>BOP clade</taxon>
        <taxon>Oryzoideae</taxon>
        <taxon>Oryzeae</taxon>
        <taxon>Oryzinae</taxon>
        <taxon>Leersia</taxon>
    </lineage>
</organism>
<keyword evidence="2" id="KW-1185">Reference proteome</keyword>
<protein>
    <submittedName>
        <fullName evidence="1">Uncharacterized protein</fullName>
    </submittedName>
</protein>
<reference evidence="2" key="2">
    <citation type="submission" date="2013-12" db="EMBL/GenBank/DDBJ databases">
        <authorList>
            <person name="Yu Y."/>
            <person name="Lee S."/>
            <person name="de Baynast K."/>
            <person name="Wissotski M."/>
            <person name="Liu L."/>
            <person name="Talag J."/>
            <person name="Goicoechea J."/>
            <person name="Angelova A."/>
            <person name="Jetty R."/>
            <person name="Kudrna D."/>
            <person name="Golser W."/>
            <person name="Rivera L."/>
            <person name="Zhang J."/>
            <person name="Wing R."/>
        </authorList>
    </citation>
    <scope>NUCLEOTIDE SEQUENCE</scope>
</reference>
<evidence type="ECO:0000313" key="2">
    <source>
        <dbReference type="Proteomes" id="UP000032180"/>
    </source>
</evidence>
<proteinExistence type="predicted"/>
<evidence type="ECO:0000313" key="1">
    <source>
        <dbReference type="EnsemblPlants" id="LPERR11G04200.1"/>
    </source>
</evidence>
<dbReference type="Proteomes" id="UP000032180">
    <property type="component" value="Chromosome 11"/>
</dbReference>
<accession>A0A0D9XPN0</accession>
<sequence length="85" mass="9710">MLKSYSILISDDGRRFTSLLVLPMGPRKEWLLIKIKNSEACSICSACTDKYNSETLTLRYVSLPVEAPAGEFDEEYEYDGYEESE</sequence>
<reference evidence="1 2" key="1">
    <citation type="submission" date="2012-08" db="EMBL/GenBank/DDBJ databases">
        <title>Oryza genome evolution.</title>
        <authorList>
            <person name="Wing R.A."/>
        </authorList>
    </citation>
    <scope>NUCLEOTIDE SEQUENCE</scope>
</reference>
<dbReference type="EnsemblPlants" id="LPERR11G04200.1">
    <property type="protein sequence ID" value="LPERR11G04200.1"/>
    <property type="gene ID" value="LPERR11G04200"/>
</dbReference>
<name>A0A0D9XPN0_9ORYZ</name>
<reference evidence="1" key="3">
    <citation type="submission" date="2015-04" db="UniProtKB">
        <authorList>
            <consortium name="EnsemblPlants"/>
        </authorList>
    </citation>
    <scope>IDENTIFICATION</scope>
</reference>
<dbReference type="Gramene" id="LPERR11G04200.1">
    <property type="protein sequence ID" value="LPERR11G04200.1"/>
    <property type="gene ID" value="LPERR11G04200"/>
</dbReference>